<reference evidence="1 2" key="1">
    <citation type="journal article" date="2019" name="Int. J. Syst. Evol. Microbiol.">
        <title>The Global Catalogue of Microorganisms (GCM) 10K type strain sequencing project: providing services to taxonomists for standard genome sequencing and annotation.</title>
        <authorList>
            <consortium name="The Broad Institute Genomics Platform"/>
            <consortium name="The Broad Institute Genome Sequencing Center for Infectious Disease"/>
            <person name="Wu L."/>
            <person name="Ma J."/>
        </authorList>
    </citation>
    <scope>NUCLEOTIDE SEQUENCE [LARGE SCALE GENOMIC DNA]</scope>
    <source>
        <strain evidence="1 2">JCM 12140</strain>
    </source>
</reference>
<dbReference type="EMBL" id="BAAAJX010000010">
    <property type="protein sequence ID" value="GAA1493741.1"/>
    <property type="molecule type" value="Genomic_DNA"/>
</dbReference>
<proteinExistence type="predicted"/>
<name>A0ABN1ZDN0_9MICO</name>
<evidence type="ECO:0000313" key="1">
    <source>
        <dbReference type="EMBL" id="GAA1493741.1"/>
    </source>
</evidence>
<accession>A0ABN1ZDN0</accession>
<dbReference type="Proteomes" id="UP001501742">
    <property type="component" value="Unassembled WGS sequence"/>
</dbReference>
<protein>
    <submittedName>
        <fullName evidence="1">Uncharacterized protein</fullName>
    </submittedName>
</protein>
<sequence>MVVIGTSVVRDAGCDSTGCNTEEPLRVPRRVSPSLGPTASGPAFTGPVKDIHYAGRAIRTTDGAADAVIRYAAVLGGNGKTDTIDVPTFDDEGRPAVETLLLGPASLITVSSAVDDLRAPAIDDAGFVEHVRRLAVLAGPVRPVHEDPEVQAEGLGGFD</sequence>
<keyword evidence="2" id="KW-1185">Reference proteome</keyword>
<comment type="caution">
    <text evidence="1">The sequence shown here is derived from an EMBL/GenBank/DDBJ whole genome shotgun (WGS) entry which is preliminary data.</text>
</comment>
<gene>
    <name evidence="1" type="ORF">GCM10009627_20870</name>
</gene>
<organism evidence="1 2">
    <name type="scientific">Curtobacterium herbarum</name>
    <dbReference type="NCBI Taxonomy" id="150122"/>
    <lineage>
        <taxon>Bacteria</taxon>
        <taxon>Bacillati</taxon>
        <taxon>Actinomycetota</taxon>
        <taxon>Actinomycetes</taxon>
        <taxon>Micrococcales</taxon>
        <taxon>Microbacteriaceae</taxon>
        <taxon>Curtobacterium</taxon>
    </lineage>
</organism>
<evidence type="ECO:0000313" key="2">
    <source>
        <dbReference type="Proteomes" id="UP001501742"/>
    </source>
</evidence>